<evidence type="ECO:0000256" key="1">
    <source>
        <dbReference type="SAM" id="Phobius"/>
    </source>
</evidence>
<protein>
    <submittedName>
        <fullName evidence="3">Uncharacterized protein</fullName>
    </submittedName>
</protein>
<keyword evidence="2" id="KW-0732">Signal</keyword>
<comment type="caution">
    <text evidence="3">The sequence shown here is derived from an EMBL/GenBank/DDBJ whole genome shotgun (WGS) entry which is preliminary data.</text>
</comment>
<accession>A0ABR3QKV2</accession>
<organism evidence="3 4">
    <name type="scientific">Paraconiothyrium brasiliense</name>
    <dbReference type="NCBI Taxonomy" id="300254"/>
    <lineage>
        <taxon>Eukaryota</taxon>
        <taxon>Fungi</taxon>
        <taxon>Dikarya</taxon>
        <taxon>Ascomycota</taxon>
        <taxon>Pezizomycotina</taxon>
        <taxon>Dothideomycetes</taxon>
        <taxon>Pleosporomycetidae</taxon>
        <taxon>Pleosporales</taxon>
        <taxon>Massarineae</taxon>
        <taxon>Didymosphaeriaceae</taxon>
        <taxon>Paraconiothyrium</taxon>
    </lineage>
</organism>
<gene>
    <name evidence="3" type="ORF">SLS60_011191</name>
</gene>
<dbReference type="Proteomes" id="UP001521785">
    <property type="component" value="Unassembled WGS sequence"/>
</dbReference>
<keyword evidence="1" id="KW-1133">Transmembrane helix</keyword>
<keyword evidence="1" id="KW-0812">Transmembrane</keyword>
<reference evidence="3 4" key="1">
    <citation type="submission" date="2024-02" db="EMBL/GenBank/DDBJ databases">
        <title>De novo assembly and annotation of 12 fungi associated with fruit tree decline syndrome in Ontario, Canada.</title>
        <authorList>
            <person name="Sulman M."/>
            <person name="Ellouze W."/>
            <person name="Ilyukhin E."/>
        </authorList>
    </citation>
    <scope>NUCLEOTIDE SEQUENCE [LARGE SCALE GENOMIC DNA]</scope>
    <source>
        <strain evidence="3 4">M42-189</strain>
    </source>
</reference>
<evidence type="ECO:0000313" key="4">
    <source>
        <dbReference type="Proteomes" id="UP001521785"/>
    </source>
</evidence>
<evidence type="ECO:0000256" key="2">
    <source>
        <dbReference type="SAM" id="SignalP"/>
    </source>
</evidence>
<name>A0ABR3QKV2_9PLEO</name>
<sequence>MLFLAVAPLLFNTVLSSLLHGHPLPAPTSRSIIAKRDDAAIPTISLGDMQKYMFENGAGYPDVTTPNAREVNIGPDGFHDTIPQEGLTFGLGPEITAEMKKIVEENCKDNKNLQVCIEKVHDTLTNTQLNTHSKRFLLLTAGAVAVAVPWIIAAIIVVSKIALTWALADGETGKLHLPHEDNGPLAQIETLGDDVDYVAFSTGEGDNANVVANVTITPTPAPMPNPDQSVSLEEVTADGDGHKKGSILMHIPEDLDRNLRDRLRVLGVQQIRDLCAKDREAHAITRRSKIDPRAPPPVSEECRTGVRNLARSSMFAMDDEMAMQMVPANPNNPANLETHPDGAAVPNLDIDGLNAAIEMARQYQQRRGANNLPGANSFYRGLIVASLVLRYVQEVALVMKEVDELLTLVEWGVEQIKKVTSKDALCPSDLVCFDTGCKGYVERKDILHPDDDPEIEQTGSCTLKSNKGCECEILTQPYVRPMSDTTYFDNLQQFMEAIDDSISHPTCSTDDSINFDTARMNEAIDGACKNHDELRRRKRHGAALSARDTFAYYNTDKDNLRWHLTWDDAGGQCSLKCKDVFNQMLYYEKCRWWGAAAKKGSVPTECGLASYDVEYVQAPSPPPPAPSDSPQLPDNWSQYLIIIEHEISGPGNWKLDWTLFADPWGVNAKVEGPAGYMDIGATSMEIHINVDDADNHEKAKIRFTIADRFNPSEKKDAPWYAGPYGDMGEAYFGLNWCGIAEKDSDWHDDNGVWKRKVRCGFAKDFGLVFKTGGISWRL</sequence>
<keyword evidence="1" id="KW-0472">Membrane</keyword>
<proteinExistence type="predicted"/>
<evidence type="ECO:0000313" key="3">
    <source>
        <dbReference type="EMBL" id="KAL1592775.1"/>
    </source>
</evidence>
<feature type="chain" id="PRO_5045478538" evidence="2">
    <location>
        <begin position="17"/>
        <end position="778"/>
    </location>
</feature>
<dbReference type="EMBL" id="JAKJXO020000020">
    <property type="protein sequence ID" value="KAL1592775.1"/>
    <property type="molecule type" value="Genomic_DNA"/>
</dbReference>
<feature type="transmembrane region" description="Helical" evidence="1">
    <location>
        <begin position="136"/>
        <end position="158"/>
    </location>
</feature>
<keyword evidence="4" id="KW-1185">Reference proteome</keyword>
<feature type="signal peptide" evidence="2">
    <location>
        <begin position="1"/>
        <end position="16"/>
    </location>
</feature>